<feature type="region of interest" description="Disordered" evidence="4">
    <location>
        <begin position="687"/>
        <end position="735"/>
    </location>
</feature>
<evidence type="ECO:0000313" key="7">
    <source>
        <dbReference type="Proteomes" id="UP001367676"/>
    </source>
</evidence>
<evidence type="ECO:0000256" key="1">
    <source>
        <dbReference type="ARBA" id="ARBA00004308"/>
    </source>
</evidence>
<feature type="domain" description="SAC" evidence="5">
    <location>
        <begin position="142"/>
        <end position="516"/>
    </location>
</feature>
<gene>
    <name evidence="6" type="ORF">V9T40_013770</name>
</gene>
<evidence type="ECO:0000313" key="6">
    <source>
        <dbReference type="EMBL" id="KAK7582325.1"/>
    </source>
</evidence>
<dbReference type="PANTHER" id="PTHR45738">
    <property type="entry name" value="POLYPHOSPHOINOSITIDE PHOSPHATASE"/>
    <property type="match status" value="1"/>
</dbReference>
<comment type="subcellular location">
    <subcellularLocation>
        <location evidence="1">Endomembrane system</location>
    </subcellularLocation>
</comment>
<proteinExistence type="predicted"/>
<dbReference type="GO" id="GO:0012505">
    <property type="term" value="C:endomembrane system"/>
    <property type="evidence" value="ECO:0007669"/>
    <property type="project" value="UniProtKB-SubCell"/>
</dbReference>
<dbReference type="Pfam" id="PF02383">
    <property type="entry name" value="Syja_N"/>
    <property type="match status" value="1"/>
</dbReference>
<keyword evidence="7" id="KW-1185">Reference proteome</keyword>
<dbReference type="Proteomes" id="UP001367676">
    <property type="component" value="Unassembled WGS sequence"/>
</dbReference>
<evidence type="ECO:0000256" key="4">
    <source>
        <dbReference type="SAM" id="MobiDB-lite"/>
    </source>
</evidence>
<keyword evidence="3" id="KW-0472">Membrane</keyword>
<accession>A0AAN9Y1P4</accession>
<evidence type="ECO:0000256" key="2">
    <source>
        <dbReference type="ARBA" id="ARBA00022801"/>
    </source>
</evidence>
<dbReference type="GO" id="GO:0043813">
    <property type="term" value="F:phosphatidylinositol-3,5-bisphosphate 5-phosphatase activity"/>
    <property type="evidence" value="ECO:0007669"/>
    <property type="project" value="InterPro"/>
</dbReference>
<feature type="compositionally biased region" description="Low complexity" evidence="4">
    <location>
        <begin position="707"/>
        <end position="719"/>
    </location>
</feature>
<sequence length="775" mass="89418">MNLSLIISSIQKIALYETKDKFFVVGSNSNQTKFRILRIDRTDSSELNILDDKLEYTEKEVHHILQNGIKSKTLPKPISAFGIVGFVKFLEGYYLILVTKRRRVASIGMHVVYKIEDTSLIYVPHESYRLPNHDEPRYLKMFQSIDLSSNFYFSYSYDITHTFQINAATPKMENLMPGTDLRNEDIFTSASKNQHLGIRSVPHRKFVWNDYLLSKIEGKIHSEWLLYIMHGFIGQSNVSIFGRSIYVTLIARRSNRYAGTRFLKRGANCNGDVANEVETEQMIIDVSVSTNKKMRVSSFVQMRGSIPSQWRQDITKMVAKPAITFDLSDPYFEIAGAHFNQLFRRYGSPIIILNLVKKREKKKHESQLSEQFNSAVTYLNQFLPAMDRIHYISFDMARMNKGKEAKVMDRLAKIARSVIAKTGFFVGNGPIINQRPIEKVNAEFSLQTGVIRVNCVDCLDRTNTAQFALGKCALGLQLYYLGLLNSTSLEFDSDCVRLLEVLYEDHGDTLALQYGGSQLVHRIKTYRKTAPWTSQGNDIMQTLSRYYSNTFSDTEKQHAINLFLGLYVPSEHNQPIWEQNTDYYLHHPEAIGNFHYKKFPLTQWWEPNVMDCLPLPYDYLNKEFFIAIPNLAINSENMDIYNHYHVTDKFCVMKDTYEFKISHSMRDFMPQCVTDFSPFTVRIRPGRMREETAKNGSMKNPSLTGKSSTSSTNSSSSDSYESDDEDDAHSSSIQWVLIENNVDDEKTEVSEMEQNIYGLNDELQINVSDLRLYEK</sequence>
<comment type="caution">
    <text evidence="6">The sequence shown here is derived from an EMBL/GenBank/DDBJ whole genome shotgun (WGS) entry which is preliminary data.</text>
</comment>
<reference evidence="6 7" key="1">
    <citation type="submission" date="2024-03" db="EMBL/GenBank/DDBJ databases">
        <title>Adaptation during the transition from Ophiocordyceps entomopathogen to insect associate is accompanied by gene loss and intensified selection.</title>
        <authorList>
            <person name="Ward C.M."/>
            <person name="Onetto C.A."/>
            <person name="Borneman A.R."/>
        </authorList>
    </citation>
    <scope>NUCLEOTIDE SEQUENCE [LARGE SCALE GENOMIC DNA]</scope>
    <source>
        <strain evidence="6">AWRI1</strain>
        <tissue evidence="6">Single Adult Female</tissue>
    </source>
</reference>
<dbReference type="GO" id="GO:0046856">
    <property type="term" value="P:phosphatidylinositol dephosphorylation"/>
    <property type="evidence" value="ECO:0007669"/>
    <property type="project" value="InterPro"/>
</dbReference>
<dbReference type="PROSITE" id="PS50275">
    <property type="entry name" value="SAC"/>
    <property type="match status" value="1"/>
</dbReference>
<dbReference type="InterPro" id="IPR043573">
    <property type="entry name" value="Fig4-like"/>
</dbReference>
<keyword evidence="2" id="KW-0378">Hydrolase</keyword>
<protein>
    <recommendedName>
        <fullName evidence="5">SAC domain-containing protein</fullName>
    </recommendedName>
</protein>
<name>A0AAN9Y1P4_9HEMI</name>
<organism evidence="6 7">
    <name type="scientific">Parthenolecanium corni</name>
    <dbReference type="NCBI Taxonomy" id="536013"/>
    <lineage>
        <taxon>Eukaryota</taxon>
        <taxon>Metazoa</taxon>
        <taxon>Ecdysozoa</taxon>
        <taxon>Arthropoda</taxon>
        <taxon>Hexapoda</taxon>
        <taxon>Insecta</taxon>
        <taxon>Pterygota</taxon>
        <taxon>Neoptera</taxon>
        <taxon>Paraneoptera</taxon>
        <taxon>Hemiptera</taxon>
        <taxon>Sternorrhyncha</taxon>
        <taxon>Coccoidea</taxon>
        <taxon>Coccidae</taxon>
        <taxon>Parthenolecanium</taxon>
    </lineage>
</organism>
<dbReference type="AlphaFoldDB" id="A0AAN9Y1P4"/>
<dbReference type="EMBL" id="JBBCAQ010000033">
    <property type="protein sequence ID" value="KAK7582325.1"/>
    <property type="molecule type" value="Genomic_DNA"/>
</dbReference>
<dbReference type="InterPro" id="IPR002013">
    <property type="entry name" value="SAC_dom"/>
</dbReference>
<evidence type="ECO:0000256" key="3">
    <source>
        <dbReference type="ARBA" id="ARBA00023136"/>
    </source>
</evidence>
<feature type="compositionally biased region" description="Polar residues" evidence="4">
    <location>
        <begin position="694"/>
        <end position="706"/>
    </location>
</feature>
<dbReference type="PANTHER" id="PTHR45738:SF5">
    <property type="entry name" value="POLYPHOSPHOINOSITIDE PHOSPHATASE"/>
    <property type="match status" value="1"/>
</dbReference>
<evidence type="ECO:0000259" key="5">
    <source>
        <dbReference type="PROSITE" id="PS50275"/>
    </source>
</evidence>